<feature type="transmembrane region" description="Helical" evidence="9">
    <location>
        <begin position="38"/>
        <end position="65"/>
    </location>
</feature>
<evidence type="ECO:0000256" key="4">
    <source>
        <dbReference type="ARBA" id="ARBA00022679"/>
    </source>
</evidence>
<dbReference type="AlphaFoldDB" id="A0A516PZ03"/>
<evidence type="ECO:0000313" key="12">
    <source>
        <dbReference type="Proteomes" id="UP000319263"/>
    </source>
</evidence>
<evidence type="ECO:0000313" key="11">
    <source>
        <dbReference type="EMBL" id="QDP96405.1"/>
    </source>
</evidence>
<keyword evidence="5" id="KW-0547">Nucleotide-binding</keyword>
<proteinExistence type="predicted"/>
<keyword evidence="7" id="KW-0067">ATP-binding</keyword>
<dbReference type="CDD" id="cd16917">
    <property type="entry name" value="HATPase_UhpB-NarQ-NarX-like"/>
    <property type="match status" value="1"/>
</dbReference>
<accession>A0A516PZ03</accession>
<dbReference type="InterPro" id="IPR003594">
    <property type="entry name" value="HATPase_dom"/>
</dbReference>
<dbReference type="SUPFAM" id="SSF55874">
    <property type="entry name" value="ATPase domain of HSP90 chaperone/DNA topoisomerase II/histidine kinase"/>
    <property type="match status" value="1"/>
</dbReference>
<feature type="transmembrane region" description="Helical" evidence="9">
    <location>
        <begin position="108"/>
        <end position="137"/>
    </location>
</feature>
<keyword evidence="12" id="KW-1185">Reference proteome</keyword>
<dbReference type="Gene3D" id="1.20.5.1930">
    <property type="match status" value="1"/>
</dbReference>
<dbReference type="Pfam" id="PF02518">
    <property type="entry name" value="HATPase_c"/>
    <property type="match status" value="1"/>
</dbReference>
<keyword evidence="3" id="KW-0597">Phosphoprotein</keyword>
<feature type="domain" description="Histidine kinase/HSP90-like ATPase" evidence="10">
    <location>
        <begin position="318"/>
        <end position="408"/>
    </location>
</feature>
<dbReference type="Pfam" id="PF07730">
    <property type="entry name" value="HisKA_3"/>
    <property type="match status" value="1"/>
</dbReference>
<evidence type="ECO:0000256" key="3">
    <source>
        <dbReference type="ARBA" id="ARBA00022553"/>
    </source>
</evidence>
<name>A0A516PZ03_9ACTN</name>
<keyword evidence="9" id="KW-0472">Membrane</keyword>
<evidence type="ECO:0000256" key="2">
    <source>
        <dbReference type="ARBA" id="ARBA00012438"/>
    </source>
</evidence>
<dbReference type="InterPro" id="IPR011712">
    <property type="entry name" value="Sig_transdc_His_kin_sub3_dim/P"/>
</dbReference>
<dbReference type="KEGG" id="mik:FOE78_11270"/>
<keyword evidence="4" id="KW-0808">Transferase</keyword>
<dbReference type="InterPro" id="IPR036890">
    <property type="entry name" value="HATPase_C_sf"/>
</dbReference>
<dbReference type="EMBL" id="CP041692">
    <property type="protein sequence ID" value="QDP96405.1"/>
    <property type="molecule type" value="Genomic_DNA"/>
</dbReference>
<dbReference type="GO" id="GO:0046983">
    <property type="term" value="F:protein dimerization activity"/>
    <property type="evidence" value="ECO:0007669"/>
    <property type="project" value="InterPro"/>
</dbReference>
<dbReference type="EC" id="2.7.13.3" evidence="2"/>
<keyword evidence="8" id="KW-0902">Two-component regulatory system</keyword>
<evidence type="ECO:0000256" key="6">
    <source>
        <dbReference type="ARBA" id="ARBA00022777"/>
    </source>
</evidence>
<evidence type="ECO:0000259" key="10">
    <source>
        <dbReference type="SMART" id="SM00387"/>
    </source>
</evidence>
<gene>
    <name evidence="11" type="ORF">FOE78_11270</name>
</gene>
<dbReference type="GO" id="GO:0016020">
    <property type="term" value="C:membrane"/>
    <property type="evidence" value="ECO:0007669"/>
    <property type="project" value="InterPro"/>
</dbReference>
<dbReference type="Gene3D" id="3.30.565.10">
    <property type="entry name" value="Histidine kinase-like ATPase, C-terminal domain"/>
    <property type="match status" value="1"/>
</dbReference>
<dbReference type="PANTHER" id="PTHR24421">
    <property type="entry name" value="NITRATE/NITRITE SENSOR PROTEIN NARX-RELATED"/>
    <property type="match status" value="1"/>
</dbReference>
<evidence type="ECO:0000256" key="1">
    <source>
        <dbReference type="ARBA" id="ARBA00000085"/>
    </source>
</evidence>
<dbReference type="SMART" id="SM00387">
    <property type="entry name" value="HATPase_c"/>
    <property type="match status" value="1"/>
</dbReference>
<feature type="transmembrane region" description="Helical" evidence="9">
    <location>
        <begin position="157"/>
        <end position="181"/>
    </location>
</feature>
<sequence>MSRNPAGTLRKTAIRPQPGLGSLGAVNRTRDLSRGGRLLFGVLLGAISWPIDLVALIATAVARLAGRGRRPAMIMVGWHRRRLTRWLRWADRGEVTDRRAPAYLGVRASIGILAMAVLGLLAYGIWSVAAVLLSWLFGVRVTVLDSVGDGRIGTATVLGLILPGALLLFLNLMGVSGVAALDRMAADRWLRPSRNDVLQQEVDELRLSRSDLVAAIDAERARIERDLHDGVQQRAVALGLLINRARRRLGTGQPASDLLDRAGIEAAGMLDDLREVAWRVRPSTLEAIGLAATLAQLADRSTPPVKINWPDPVRLPAAHETCIYYVVSECLTNAGRHSAATRVDVEISADDQRVTVIITDDGVGGAEPRAGHGLAGLTGRLAALNGTVTIHSPAGGPTMITTVLPLPATEPVCE</sequence>
<dbReference type="Proteomes" id="UP000319263">
    <property type="component" value="Chromosome"/>
</dbReference>
<dbReference type="InterPro" id="IPR050482">
    <property type="entry name" value="Sensor_HK_TwoCompSys"/>
</dbReference>
<dbReference type="GO" id="GO:0000155">
    <property type="term" value="F:phosphorelay sensor kinase activity"/>
    <property type="evidence" value="ECO:0007669"/>
    <property type="project" value="InterPro"/>
</dbReference>
<comment type="catalytic activity">
    <reaction evidence="1">
        <text>ATP + protein L-histidine = ADP + protein N-phospho-L-histidine.</text>
        <dbReference type="EC" id="2.7.13.3"/>
    </reaction>
</comment>
<evidence type="ECO:0000256" key="7">
    <source>
        <dbReference type="ARBA" id="ARBA00022840"/>
    </source>
</evidence>
<evidence type="ECO:0000256" key="5">
    <source>
        <dbReference type="ARBA" id="ARBA00022741"/>
    </source>
</evidence>
<keyword evidence="6 11" id="KW-0418">Kinase</keyword>
<dbReference type="GO" id="GO:0005524">
    <property type="term" value="F:ATP binding"/>
    <property type="evidence" value="ECO:0007669"/>
    <property type="project" value="UniProtKB-KW"/>
</dbReference>
<organism evidence="11 12">
    <name type="scientific">Microlunatus elymi</name>
    <dbReference type="NCBI Taxonomy" id="2596828"/>
    <lineage>
        <taxon>Bacteria</taxon>
        <taxon>Bacillati</taxon>
        <taxon>Actinomycetota</taxon>
        <taxon>Actinomycetes</taxon>
        <taxon>Propionibacteriales</taxon>
        <taxon>Propionibacteriaceae</taxon>
        <taxon>Microlunatus</taxon>
    </lineage>
</organism>
<evidence type="ECO:0000256" key="9">
    <source>
        <dbReference type="SAM" id="Phobius"/>
    </source>
</evidence>
<dbReference type="PANTHER" id="PTHR24421:SF10">
    <property type="entry name" value="NITRATE_NITRITE SENSOR PROTEIN NARQ"/>
    <property type="match status" value="1"/>
</dbReference>
<reference evidence="11 12" key="1">
    <citation type="submission" date="2019-07" db="EMBL/GenBank/DDBJ databases">
        <title>Microlunatus dokdonensis sp. nov. isolated from the rhizospheric soil of the wild plant Elymus tsukushiensis.</title>
        <authorList>
            <person name="Ghim S.-Y."/>
            <person name="Hwang Y.-J."/>
            <person name="Son J.-S."/>
            <person name="Shin J.-H."/>
        </authorList>
    </citation>
    <scope>NUCLEOTIDE SEQUENCE [LARGE SCALE GENOMIC DNA]</scope>
    <source>
        <strain evidence="11 12">KUDC0627</strain>
    </source>
</reference>
<keyword evidence="9" id="KW-1133">Transmembrane helix</keyword>
<protein>
    <recommendedName>
        <fullName evidence="2">histidine kinase</fullName>
        <ecNumber evidence="2">2.7.13.3</ecNumber>
    </recommendedName>
</protein>
<keyword evidence="9" id="KW-0812">Transmembrane</keyword>
<dbReference type="OrthoDB" id="3217947at2"/>
<evidence type="ECO:0000256" key="8">
    <source>
        <dbReference type="ARBA" id="ARBA00023012"/>
    </source>
</evidence>